<keyword evidence="1 2" id="KW-0533">Nickel</keyword>
<reference evidence="4 5" key="1">
    <citation type="submission" date="2019-02" db="EMBL/GenBank/DDBJ databases">
        <title>Deep-cultivation of Planctomycetes and their phenomic and genomic characterization uncovers novel biology.</title>
        <authorList>
            <person name="Wiegand S."/>
            <person name="Jogler M."/>
            <person name="Boedeker C."/>
            <person name="Pinto D."/>
            <person name="Vollmers J."/>
            <person name="Rivas-Marin E."/>
            <person name="Kohn T."/>
            <person name="Peeters S.H."/>
            <person name="Heuer A."/>
            <person name="Rast P."/>
            <person name="Oberbeckmann S."/>
            <person name="Bunk B."/>
            <person name="Jeske O."/>
            <person name="Meyerdierks A."/>
            <person name="Storesund J.E."/>
            <person name="Kallscheuer N."/>
            <person name="Luecker S."/>
            <person name="Lage O.M."/>
            <person name="Pohl T."/>
            <person name="Merkel B.J."/>
            <person name="Hornburger P."/>
            <person name="Mueller R.-W."/>
            <person name="Bruemmer F."/>
            <person name="Labrenz M."/>
            <person name="Spormann A.M."/>
            <person name="Op Den Camp H."/>
            <person name="Overmann J."/>
            <person name="Amann R."/>
            <person name="Jetten M.S.M."/>
            <person name="Mascher T."/>
            <person name="Medema M.H."/>
            <person name="Devos D.P."/>
            <person name="Kaster A.-K."/>
            <person name="Ovreas L."/>
            <person name="Rohde M."/>
            <person name="Galperin M.Y."/>
            <person name="Jogler C."/>
        </authorList>
    </citation>
    <scope>NUCLEOTIDE SEQUENCE [LARGE SCALE GENOMIC DNA]</scope>
    <source>
        <strain evidence="4 5">Pan54</strain>
    </source>
</reference>
<evidence type="ECO:0000313" key="5">
    <source>
        <dbReference type="Proteomes" id="UP000316095"/>
    </source>
</evidence>
<evidence type="ECO:0000313" key="4">
    <source>
        <dbReference type="EMBL" id="TWT64089.1"/>
    </source>
</evidence>
<dbReference type="Gene3D" id="3.10.20.300">
    <property type="entry name" value="mk0293 like domain"/>
    <property type="match status" value="1"/>
</dbReference>
<keyword evidence="5" id="KW-1185">Reference proteome</keyword>
<protein>
    <recommendedName>
        <fullName evidence="2">Putative nickel insertion protein</fullName>
    </recommendedName>
</protein>
<dbReference type="EMBL" id="SJPG01000001">
    <property type="protein sequence ID" value="TWT64089.1"/>
    <property type="molecule type" value="Genomic_DNA"/>
</dbReference>
<dbReference type="PANTHER" id="PTHR36566">
    <property type="entry name" value="NICKEL INSERTION PROTEIN-RELATED"/>
    <property type="match status" value="1"/>
</dbReference>
<comment type="caution">
    <text evidence="4">The sequence shown here is derived from an EMBL/GenBank/DDBJ whole genome shotgun (WGS) entry which is preliminary data.</text>
</comment>
<sequence length="411" mass="44731">MRTAYLECQMGISGDMTLGALIDAGVDADEIRAGIDSLKLDGVELHVEKVIKGGFAATAVTVKHPEQHAHRHLSDIHEILNRSAVITPSQKELALKIFEAIATAEACVHGSSINKVHFHEVGAIDSIVDIIGAAIGFDLLKVDQVHCSPIPTGYGLINIDHGICPVPAPGTAEILKGIPLQDVPVEAELTTPTGAAIVKVLVDRFGHRPPMTIEQIGYGSGTKTFPQRANLLRLFVGESIETPNQETVTLLETNLDDTTAETIGYSRELLEKAGALDVYSTAIQMKKNRPGTLFSVLCKPSQSDKMKAILFEQTGTLGIRITQLERSILAREVITVDTIYGSIRGKLTNPVGRTAWFQPEFEDCAQAAAKHEVPLREVYRAAQGNFVEPTSQPKTHKTDVHRHDHDHDHDH</sequence>
<name>A0A5C5XNH6_9PLAN</name>
<dbReference type="AlphaFoldDB" id="A0A5C5XNH6"/>
<dbReference type="InterPro" id="IPR002822">
    <property type="entry name" value="Ni_insertion"/>
</dbReference>
<dbReference type="GO" id="GO:0016829">
    <property type="term" value="F:lyase activity"/>
    <property type="evidence" value="ECO:0007669"/>
    <property type="project" value="UniProtKB-UniRule"/>
</dbReference>
<dbReference type="NCBIfam" id="TIGR00299">
    <property type="entry name" value="nickel pincer cofactor biosynthesis protein LarC"/>
    <property type="match status" value="1"/>
</dbReference>
<dbReference type="Pfam" id="PF01969">
    <property type="entry name" value="Ni_insertion"/>
    <property type="match status" value="1"/>
</dbReference>
<dbReference type="HAMAP" id="MF_01074">
    <property type="entry name" value="LarC"/>
    <property type="match status" value="1"/>
</dbReference>
<dbReference type="OrthoDB" id="9765625at2"/>
<evidence type="ECO:0000256" key="1">
    <source>
        <dbReference type="ARBA" id="ARBA00022596"/>
    </source>
</evidence>
<feature type="compositionally biased region" description="Basic and acidic residues" evidence="3">
    <location>
        <begin position="396"/>
        <end position="411"/>
    </location>
</feature>
<proteinExistence type="inferred from homology"/>
<comment type="similarity">
    <text evidence="2">Belongs to the LarC family.</text>
</comment>
<evidence type="ECO:0000256" key="2">
    <source>
        <dbReference type="HAMAP-Rule" id="MF_01074"/>
    </source>
</evidence>
<keyword evidence="2" id="KW-0456">Lyase</keyword>
<dbReference type="Proteomes" id="UP000316095">
    <property type="component" value="Unassembled WGS sequence"/>
</dbReference>
<dbReference type="Gene3D" id="3.30.70.1380">
    <property type="entry name" value="Transcriptional regulatory protein pf0864 domain like"/>
    <property type="match status" value="1"/>
</dbReference>
<accession>A0A5C5XNH6</accession>
<organism evidence="4 5">
    <name type="scientific">Rubinisphaera italica</name>
    <dbReference type="NCBI Taxonomy" id="2527969"/>
    <lineage>
        <taxon>Bacteria</taxon>
        <taxon>Pseudomonadati</taxon>
        <taxon>Planctomycetota</taxon>
        <taxon>Planctomycetia</taxon>
        <taxon>Planctomycetales</taxon>
        <taxon>Planctomycetaceae</taxon>
        <taxon>Rubinisphaera</taxon>
    </lineage>
</organism>
<dbReference type="PANTHER" id="PTHR36566:SF1">
    <property type="entry name" value="PYRIDINIUM-3,5-BISTHIOCARBOXYLIC ACID MONONUCLEOTIDE NICKEL INSERTION PROTEIN"/>
    <property type="match status" value="1"/>
</dbReference>
<feature type="region of interest" description="Disordered" evidence="3">
    <location>
        <begin position="385"/>
        <end position="411"/>
    </location>
</feature>
<gene>
    <name evidence="4" type="ORF">Pan54_48500</name>
</gene>
<evidence type="ECO:0000256" key="3">
    <source>
        <dbReference type="SAM" id="MobiDB-lite"/>
    </source>
</evidence>
<dbReference type="GO" id="GO:0016151">
    <property type="term" value="F:nickel cation binding"/>
    <property type="evidence" value="ECO:0007669"/>
    <property type="project" value="UniProtKB-UniRule"/>
</dbReference>
<dbReference type="RefSeq" id="WP_146505828.1">
    <property type="nucleotide sequence ID" value="NZ_SJPG01000001.1"/>
</dbReference>